<evidence type="ECO:0000259" key="11">
    <source>
        <dbReference type="Pfam" id="PF00278"/>
    </source>
</evidence>
<evidence type="ECO:0000313" key="14">
    <source>
        <dbReference type="Proteomes" id="UP000030693"/>
    </source>
</evidence>
<feature type="domain" description="Orn/DAP/Arg decarboxylase 2 N-terminal" evidence="12">
    <location>
        <begin position="410"/>
        <end position="460"/>
    </location>
</feature>
<evidence type="ECO:0000259" key="12">
    <source>
        <dbReference type="Pfam" id="PF02784"/>
    </source>
</evidence>
<dbReference type="FunFam" id="3.20.20.10:FF:000008">
    <property type="entry name" value="Ornithine decarboxylase"/>
    <property type="match status" value="1"/>
</dbReference>
<feature type="domain" description="Orn/DAP/Arg decarboxylase 2 N-terminal" evidence="12">
    <location>
        <begin position="222"/>
        <end position="408"/>
    </location>
</feature>
<dbReference type="PROSITE" id="PS00878">
    <property type="entry name" value="ODR_DC_2_1"/>
    <property type="match status" value="1"/>
</dbReference>
<dbReference type="GeneID" id="20529145"/>
<dbReference type="GO" id="GO:0004586">
    <property type="term" value="F:ornithine decarboxylase activity"/>
    <property type="evidence" value="ECO:0007669"/>
    <property type="project" value="UniProtKB-EC"/>
</dbReference>
<dbReference type="SUPFAM" id="SSF51419">
    <property type="entry name" value="PLP-binding barrel"/>
    <property type="match status" value="3"/>
</dbReference>
<comment type="pathway">
    <text evidence="5">Amine and polyamine biosynthesis; putrescine biosynthesis via L-ornithine pathway; putrescine from L-ornithine: step 1/1.</text>
</comment>
<evidence type="ECO:0000256" key="1">
    <source>
        <dbReference type="ARBA" id="ARBA00001933"/>
    </source>
</evidence>
<dbReference type="Proteomes" id="UP000030693">
    <property type="component" value="Unassembled WGS sequence"/>
</dbReference>
<comment type="subunit">
    <text evidence="7">Homodimer. Only the dimer is catalytically active, as the active sites are constructed of residues from both monomers.</text>
</comment>
<dbReference type="InterPro" id="IPR002433">
    <property type="entry name" value="Orn_de-COase"/>
</dbReference>
<dbReference type="RefSeq" id="XP_009496571.1">
    <property type="nucleotide sequence ID" value="XM_009498296.1"/>
</dbReference>
<dbReference type="eggNOG" id="KOG0622">
    <property type="taxonomic scope" value="Eukaryota"/>
</dbReference>
<gene>
    <name evidence="13" type="ORF">H696_04420</name>
</gene>
<dbReference type="PROSITE" id="PS00879">
    <property type="entry name" value="ODR_DC_2_2"/>
    <property type="match status" value="2"/>
</dbReference>
<organism evidence="13">
    <name type="scientific">Fonticula alba</name>
    <name type="common">Slime mold</name>
    <dbReference type="NCBI Taxonomy" id="691883"/>
    <lineage>
        <taxon>Eukaryota</taxon>
        <taxon>Rotosphaerida</taxon>
        <taxon>Fonticulaceae</taxon>
        <taxon>Fonticula</taxon>
    </lineage>
</organism>
<dbReference type="GO" id="GO:0033387">
    <property type="term" value="P:putrescine biosynthetic process from arginine, via ornithine"/>
    <property type="evidence" value="ECO:0007669"/>
    <property type="project" value="TreeGrafter"/>
</dbReference>
<dbReference type="PROSITE" id="PS51257">
    <property type="entry name" value="PROKAR_LIPOPROTEIN"/>
    <property type="match status" value="1"/>
</dbReference>
<evidence type="ECO:0000256" key="2">
    <source>
        <dbReference type="ARBA" id="ARBA00008872"/>
    </source>
</evidence>
<dbReference type="PRINTS" id="PR01179">
    <property type="entry name" value="ODADCRBXLASE"/>
</dbReference>
<dbReference type="Gene3D" id="2.40.37.10">
    <property type="entry name" value="Lyase, Ornithine Decarboxylase, Chain A, domain 1"/>
    <property type="match status" value="1"/>
</dbReference>
<dbReference type="Pfam" id="PF02784">
    <property type="entry name" value="Orn_Arg_deC_N"/>
    <property type="match status" value="3"/>
</dbReference>
<evidence type="ECO:0000256" key="4">
    <source>
        <dbReference type="ARBA" id="ARBA00023239"/>
    </source>
</evidence>
<evidence type="ECO:0000313" key="13">
    <source>
        <dbReference type="EMBL" id="KCV69000.1"/>
    </source>
</evidence>
<dbReference type="OrthoDB" id="5034579at2759"/>
<evidence type="ECO:0000256" key="9">
    <source>
        <dbReference type="PIRSR" id="PIRSR600183-50"/>
    </source>
</evidence>
<evidence type="ECO:0000256" key="8">
    <source>
        <dbReference type="ARBA" id="ARBA00049127"/>
    </source>
</evidence>
<name>A0A058Z437_FONAL</name>
<dbReference type="InterPro" id="IPR022653">
    <property type="entry name" value="De-COase2_pyr-phos_BS"/>
</dbReference>
<evidence type="ECO:0000256" key="6">
    <source>
        <dbReference type="ARBA" id="ARBA00034138"/>
    </source>
</evidence>
<dbReference type="AlphaFoldDB" id="A0A058Z437"/>
<keyword evidence="4" id="KW-0456">Lyase</keyword>
<evidence type="ECO:0000256" key="3">
    <source>
        <dbReference type="ARBA" id="ARBA00022898"/>
    </source>
</evidence>
<dbReference type="EC" id="4.1.1.17" evidence="6"/>
<dbReference type="InterPro" id="IPR022643">
    <property type="entry name" value="De-COase2_C"/>
</dbReference>
<dbReference type="SUPFAM" id="SSF50621">
    <property type="entry name" value="Alanine racemase C-terminal domain-like"/>
    <property type="match status" value="1"/>
</dbReference>
<dbReference type="PANTHER" id="PTHR11482:SF6">
    <property type="entry name" value="ORNITHINE DECARBOXYLASE 1-RELATED"/>
    <property type="match status" value="1"/>
</dbReference>
<dbReference type="InterPro" id="IPR000183">
    <property type="entry name" value="Orn/DAP/Arg_de-COase"/>
</dbReference>
<dbReference type="GO" id="GO:0005737">
    <property type="term" value="C:cytoplasm"/>
    <property type="evidence" value="ECO:0007669"/>
    <property type="project" value="TreeGrafter"/>
</dbReference>
<dbReference type="InterPro" id="IPR022644">
    <property type="entry name" value="De-COase2_N"/>
</dbReference>
<evidence type="ECO:0000256" key="10">
    <source>
        <dbReference type="RuleBase" id="RU003737"/>
    </source>
</evidence>
<sequence length="703" mass="73194">MSPEQKALSTCGLPGTMAGGCPHKAASGAGALSVAACASEKPDTTTEAGAAACCDQAVALAAQTAAQAGAAPADDGTLSRAAAAVCRAQGATIPSVLEALSSPEANPDALPFFVCDLNVVRERLALWRRELPDVVPHYAIKCCPDPRLMQTLADLGASFDCASISEIRSVLALGVAPERIIYANPTKPASHIRQSAAVGVDLMTFDNAEELRKMHDALPISLADLGASFDCASISEIRSVLALGVAPERIIYANPTKPASHIRQSAAVGVDLMTFDNAEELRKMRQEHPGVRAVLRILADDSKSVCAFGRKFGAHPHTTRALLARAQALGVRVVGVSFHVGSGCFDPESFADAVRRVGRVFAEAAALGMPQLELVDIGGGFPGVDNVDGAPFHEVAAALRPELARFPPGLELVDIGGGFPGVDNVDGAPFHEVAAALRPELARFPPGVRFIGEPGRFFAAPAFSLAVNVTSRRRIPAVPGSDEGADDAAATTAALTTGLAAADSGAAYDFEAIAEAAREARRAAGIATPSPGGASPTGSTEFVVGPPVLSFPADDNTDVQPGDQFMYYVNDGVYGSFNCIQFDHARVIPAVLRRSGEPCLGTFDQAALSHALDAISSAADNSQADTRSVTPEGEVDGDLLHTCSVWGPTCDSIDLIVPETRLPRLSIGDWLAFRNMGAYTLTAASEFNGFAKASVFYIPLREE</sequence>
<feature type="active site" description="Proton donor" evidence="9">
    <location>
        <position position="650"/>
    </location>
</feature>
<comment type="cofactor">
    <cofactor evidence="1 9">
        <name>pyridoxal 5'-phosphate</name>
        <dbReference type="ChEBI" id="CHEBI:597326"/>
    </cofactor>
</comment>
<feature type="domain" description="Orn/DAP/Arg decarboxylase 2 C-terminal" evidence="11">
    <location>
        <begin position="562"/>
        <end position="677"/>
    </location>
</feature>
<protein>
    <recommendedName>
        <fullName evidence="6">ornithine decarboxylase</fullName>
        <ecNumber evidence="6">4.1.1.17</ecNumber>
    </recommendedName>
</protein>
<dbReference type="STRING" id="691883.A0A058Z437"/>
<comment type="similarity">
    <text evidence="2 10">Belongs to the Orn/Lys/Arg decarboxylase class-II family.</text>
</comment>
<feature type="modified residue" description="N6-(pyridoxal phosphate)lysine" evidence="9">
    <location>
        <position position="141"/>
    </location>
</feature>
<evidence type="ECO:0000256" key="5">
    <source>
        <dbReference type="ARBA" id="ARBA00034115"/>
    </source>
</evidence>
<evidence type="ECO:0000256" key="7">
    <source>
        <dbReference type="ARBA" id="ARBA00046672"/>
    </source>
</evidence>
<dbReference type="PRINTS" id="PR01182">
    <property type="entry name" value="ORNDCRBXLASE"/>
</dbReference>
<dbReference type="PANTHER" id="PTHR11482">
    <property type="entry name" value="ARGININE/DIAMINOPIMELATE/ORNITHINE DECARBOXYLASE"/>
    <property type="match status" value="1"/>
</dbReference>
<dbReference type="InterPro" id="IPR009006">
    <property type="entry name" value="Ala_racemase/Decarboxylase_C"/>
</dbReference>
<dbReference type="InterPro" id="IPR029066">
    <property type="entry name" value="PLP-binding_barrel"/>
</dbReference>
<comment type="catalytic activity">
    <reaction evidence="8">
        <text>L-ornithine + H(+) = putrescine + CO2</text>
        <dbReference type="Rhea" id="RHEA:22964"/>
        <dbReference type="ChEBI" id="CHEBI:15378"/>
        <dbReference type="ChEBI" id="CHEBI:16526"/>
        <dbReference type="ChEBI" id="CHEBI:46911"/>
        <dbReference type="ChEBI" id="CHEBI:326268"/>
        <dbReference type="EC" id="4.1.1.17"/>
    </reaction>
</comment>
<dbReference type="InterPro" id="IPR022657">
    <property type="entry name" value="De-COase2_CS"/>
</dbReference>
<reference evidence="13" key="1">
    <citation type="submission" date="2013-04" db="EMBL/GenBank/DDBJ databases">
        <title>The Genome Sequence of Fonticula alba ATCC 38817.</title>
        <authorList>
            <consortium name="The Broad Institute Genomics Platform"/>
            <person name="Russ C."/>
            <person name="Cuomo C."/>
            <person name="Burger G."/>
            <person name="Gray M.W."/>
            <person name="Holland P.W.H."/>
            <person name="King N."/>
            <person name="Lang F.B.F."/>
            <person name="Roger A.J."/>
            <person name="Ruiz-Trillo I."/>
            <person name="Brown M."/>
            <person name="Walker B."/>
            <person name="Young S."/>
            <person name="Zeng Q."/>
            <person name="Gargeya S."/>
            <person name="Fitzgerald M."/>
            <person name="Haas B."/>
            <person name="Abouelleil A."/>
            <person name="Allen A.W."/>
            <person name="Alvarado L."/>
            <person name="Arachchi H.M."/>
            <person name="Berlin A.M."/>
            <person name="Chapman S.B."/>
            <person name="Gainer-Dewar J."/>
            <person name="Goldberg J."/>
            <person name="Griggs A."/>
            <person name="Gujja S."/>
            <person name="Hansen M."/>
            <person name="Howarth C."/>
            <person name="Imamovic A."/>
            <person name="Ireland A."/>
            <person name="Larimer J."/>
            <person name="McCowan C."/>
            <person name="Murphy C."/>
            <person name="Pearson M."/>
            <person name="Poon T.W."/>
            <person name="Priest M."/>
            <person name="Roberts A."/>
            <person name="Saif S."/>
            <person name="Shea T."/>
            <person name="Sisk P."/>
            <person name="Sykes S."/>
            <person name="Wortman J."/>
            <person name="Nusbaum C."/>
            <person name="Birren B."/>
        </authorList>
    </citation>
    <scope>NUCLEOTIDE SEQUENCE [LARGE SCALE GENOMIC DNA]</scope>
    <source>
        <strain evidence="13">ATCC 38817</strain>
    </source>
</reference>
<dbReference type="Gene3D" id="3.20.20.10">
    <property type="entry name" value="Alanine racemase"/>
    <property type="match status" value="3"/>
</dbReference>
<keyword evidence="3 9" id="KW-0663">Pyridoxal phosphate</keyword>
<dbReference type="CDD" id="cd00622">
    <property type="entry name" value="PLPDE_III_ODC"/>
    <property type="match status" value="1"/>
</dbReference>
<accession>A0A058Z437</accession>
<proteinExistence type="inferred from homology"/>
<keyword evidence="14" id="KW-1185">Reference proteome</keyword>
<dbReference type="EMBL" id="KB932207">
    <property type="protein sequence ID" value="KCV69000.1"/>
    <property type="molecule type" value="Genomic_DNA"/>
</dbReference>
<feature type="domain" description="Orn/DAP/Arg decarboxylase 2 N-terminal" evidence="12">
    <location>
        <begin position="119"/>
        <end position="219"/>
    </location>
</feature>
<dbReference type="OMA" id="TKPASHI"/>
<dbReference type="Pfam" id="PF00278">
    <property type="entry name" value="Orn_DAP_Arg_deC"/>
    <property type="match status" value="1"/>
</dbReference>